<dbReference type="Gene3D" id="6.10.250.3150">
    <property type="match status" value="1"/>
</dbReference>
<evidence type="ECO:0000313" key="10">
    <source>
        <dbReference type="EMBL" id="SEJ33092.1"/>
    </source>
</evidence>
<dbReference type="eggNOG" id="COG0791">
    <property type="taxonomic scope" value="Bacteria"/>
</dbReference>
<evidence type="ECO:0000256" key="4">
    <source>
        <dbReference type="ARBA" id="ARBA00022801"/>
    </source>
</evidence>
<dbReference type="PROSITE" id="PS51935">
    <property type="entry name" value="NLPC_P60"/>
    <property type="match status" value="1"/>
</dbReference>
<dbReference type="GO" id="GO:0008234">
    <property type="term" value="F:cysteine-type peptidase activity"/>
    <property type="evidence" value="ECO:0007669"/>
    <property type="project" value="UniProtKB-KW"/>
</dbReference>
<dbReference type="InterPro" id="IPR051202">
    <property type="entry name" value="Peptidase_C40"/>
</dbReference>
<dbReference type="Proteomes" id="UP000183028">
    <property type="component" value="Unassembled WGS sequence"/>
</dbReference>
<evidence type="ECO:0000256" key="8">
    <source>
        <dbReference type="SAM" id="SignalP"/>
    </source>
</evidence>
<feature type="coiled-coil region" evidence="6">
    <location>
        <begin position="63"/>
        <end position="94"/>
    </location>
</feature>
<feature type="compositionally biased region" description="Pro residues" evidence="7">
    <location>
        <begin position="317"/>
        <end position="331"/>
    </location>
</feature>
<dbReference type="GO" id="GO:0006508">
    <property type="term" value="P:proteolysis"/>
    <property type="evidence" value="ECO:0007669"/>
    <property type="project" value="UniProtKB-KW"/>
</dbReference>
<feature type="domain" description="NlpC/P60" evidence="9">
    <location>
        <begin position="337"/>
        <end position="462"/>
    </location>
</feature>
<dbReference type="PANTHER" id="PTHR47053:SF1">
    <property type="entry name" value="MUREIN DD-ENDOPEPTIDASE MEPH-RELATED"/>
    <property type="match status" value="1"/>
</dbReference>
<feature type="region of interest" description="Disordered" evidence="7">
    <location>
        <begin position="263"/>
        <end position="338"/>
    </location>
</feature>
<evidence type="ECO:0000259" key="9">
    <source>
        <dbReference type="PROSITE" id="PS51935"/>
    </source>
</evidence>
<evidence type="ECO:0000256" key="5">
    <source>
        <dbReference type="ARBA" id="ARBA00022807"/>
    </source>
</evidence>
<gene>
    <name evidence="10" type="ORF">SAMN04487834_11114</name>
</gene>
<evidence type="ECO:0000256" key="1">
    <source>
        <dbReference type="ARBA" id="ARBA00007074"/>
    </source>
</evidence>
<organism evidence="10 11">
    <name type="scientific">Sharpea azabuensis</name>
    <dbReference type="NCBI Taxonomy" id="322505"/>
    <lineage>
        <taxon>Bacteria</taxon>
        <taxon>Bacillati</taxon>
        <taxon>Bacillota</taxon>
        <taxon>Erysipelotrichia</taxon>
        <taxon>Erysipelotrichales</taxon>
        <taxon>Coprobacillaceae</taxon>
        <taxon>Sharpea</taxon>
    </lineage>
</organism>
<evidence type="ECO:0000256" key="6">
    <source>
        <dbReference type="SAM" id="Coils"/>
    </source>
</evidence>
<feature type="compositionally biased region" description="Low complexity" evidence="7">
    <location>
        <begin position="271"/>
        <end position="316"/>
    </location>
</feature>
<keyword evidence="4 10" id="KW-0378">Hydrolase</keyword>
<dbReference type="Pfam" id="PF00877">
    <property type="entry name" value="NLPC_P60"/>
    <property type="match status" value="1"/>
</dbReference>
<dbReference type="STRING" id="322505.SAMN04487836_11366"/>
<keyword evidence="6" id="KW-0175">Coiled coil</keyword>
<evidence type="ECO:0000256" key="3">
    <source>
        <dbReference type="ARBA" id="ARBA00022729"/>
    </source>
</evidence>
<evidence type="ECO:0000256" key="2">
    <source>
        <dbReference type="ARBA" id="ARBA00022670"/>
    </source>
</evidence>
<accession>A0A1H6Y7B7</accession>
<dbReference type="RefSeq" id="WP_074732886.1">
    <property type="nucleotide sequence ID" value="NZ_FNYK01000111.1"/>
</dbReference>
<dbReference type="SUPFAM" id="SSF54001">
    <property type="entry name" value="Cysteine proteinases"/>
    <property type="match status" value="1"/>
</dbReference>
<keyword evidence="2" id="KW-0645">Protease</keyword>
<name>A0A1H6Y7B7_9FIRM</name>
<evidence type="ECO:0000256" key="7">
    <source>
        <dbReference type="SAM" id="MobiDB-lite"/>
    </source>
</evidence>
<feature type="signal peptide" evidence="8">
    <location>
        <begin position="1"/>
        <end position="29"/>
    </location>
</feature>
<comment type="similarity">
    <text evidence="1">Belongs to the peptidase C40 family.</text>
</comment>
<dbReference type="InterPro" id="IPR057309">
    <property type="entry name" value="PcsB_CC"/>
</dbReference>
<dbReference type="Gene3D" id="3.90.1720.10">
    <property type="entry name" value="endopeptidase domain like (from Nostoc punctiforme)"/>
    <property type="match status" value="1"/>
</dbReference>
<dbReference type="eggNOG" id="COG4942">
    <property type="taxonomic scope" value="Bacteria"/>
</dbReference>
<keyword evidence="3 8" id="KW-0732">Signal</keyword>
<feature type="chain" id="PRO_5010187284" evidence="8">
    <location>
        <begin position="30"/>
        <end position="462"/>
    </location>
</feature>
<keyword evidence="11" id="KW-1185">Reference proteome</keyword>
<dbReference type="EMBL" id="FNYK01000111">
    <property type="protein sequence ID" value="SEJ33092.1"/>
    <property type="molecule type" value="Genomic_DNA"/>
</dbReference>
<dbReference type="Pfam" id="PF24568">
    <property type="entry name" value="CC_PcsB"/>
    <property type="match status" value="1"/>
</dbReference>
<reference evidence="11" key="1">
    <citation type="submission" date="2016-10" db="EMBL/GenBank/DDBJ databases">
        <authorList>
            <person name="Varghese N."/>
        </authorList>
    </citation>
    <scope>NUCLEOTIDE SEQUENCE [LARGE SCALE GENOMIC DNA]</scope>
    <source>
        <strain evidence="11">DSM 20406</strain>
    </source>
</reference>
<dbReference type="PANTHER" id="PTHR47053">
    <property type="entry name" value="MUREIN DD-ENDOPEPTIDASE MEPH-RELATED"/>
    <property type="match status" value="1"/>
</dbReference>
<dbReference type="InterPro" id="IPR000064">
    <property type="entry name" value="NLP_P60_dom"/>
</dbReference>
<proteinExistence type="inferred from homology"/>
<evidence type="ECO:0000313" key="11">
    <source>
        <dbReference type="Proteomes" id="UP000183028"/>
    </source>
</evidence>
<feature type="coiled-coil region" evidence="6">
    <location>
        <begin position="173"/>
        <end position="214"/>
    </location>
</feature>
<sequence>MSKSKFFSLLLTATLVLPLTYTQVSSVNATDFSGKESKYYKLCSSSSLSTGNKKTCKEFNSYLKDQSSNLKNQIADAKKAIEETQKSVDEIVKSLDTINAQIADNTNKINYVTTAITNTENEIKTKKEELKARLYSVQSQLNTNMYADYLLGAASFGEFFSRAATLGDLTSYENDLVNEIHAKENELKAEQATLKSAKEALAVQKQAATKQQAELVAKVTGQKASLNASQQQLNQNTDNIEVIAKNMADIEKADKLAEVKGVTQAVEDHPAQQQQAAPSQPATPAKNNTSNNSNNTNKNTNTNKHQSQSNNNASKPAPAPAPAPTPAPSQPATPSNQSKGLAIANTALSKQGSNYVWGAAGPNTFDCSGLVWWAHRQNGVNFGRCSTQVLVNMGKAVSRGNLQAGDIILFSSNGSKSGVHHVGIYVGGGNMVHAPRTGDVVKVVNINSGYYNRQYFVARRLY</sequence>
<keyword evidence="5" id="KW-0788">Thiol protease</keyword>
<dbReference type="AlphaFoldDB" id="A0A1H6Y7B7"/>
<protein>
    <submittedName>
        <fullName evidence="10">Cell wall-associated hydrolase, NlpC family</fullName>
    </submittedName>
</protein>
<dbReference type="InterPro" id="IPR038765">
    <property type="entry name" value="Papain-like_cys_pep_sf"/>
</dbReference>